<feature type="signal peptide" evidence="1">
    <location>
        <begin position="1"/>
        <end position="21"/>
    </location>
</feature>
<gene>
    <name evidence="3" type="ORF">ALECFALPRED_003921</name>
</gene>
<proteinExistence type="predicted"/>
<dbReference type="OrthoDB" id="4757095at2759"/>
<dbReference type="PANTHER" id="PTHR38790">
    <property type="entry name" value="2EXR DOMAIN-CONTAINING PROTEIN-RELATED"/>
    <property type="match status" value="1"/>
</dbReference>
<dbReference type="Pfam" id="PF24864">
    <property type="entry name" value="DUF7730"/>
    <property type="match status" value="1"/>
</dbReference>
<reference evidence="3" key="1">
    <citation type="submission" date="2021-03" db="EMBL/GenBank/DDBJ databases">
        <authorList>
            <person name="Tagirdzhanova G."/>
        </authorList>
    </citation>
    <scope>NUCLEOTIDE SEQUENCE</scope>
</reference>
<evidence type="ECO:0000259" key="2">
    <source>
        <dbReference type="Pfam" id="PF24864"/>
    </source>
</evidence>
<feature type="domain" description="DUF7730" evidence="2">
    <location>
        <begin position="82"/>
        <end position="299"/>
    </location>
</feature>
<keyword evidence="4" id="KW-1185">Reference proteome</keyword>
<dbReference type="InterPro" id="IPR056632">
    <property type="entry name" value="DUF7730"/>
</dbReference>
<feature type="chain" id="PRO_5034441077" description="DUF7730 domain-containing protein" evidence="1">
    <location>
        <begin position="22"/>
        <end position="328"/>
    </location>
</feature>
<protein>
    <recommendedName>
        <fullName evidence="2">DUF7730 domain-containing protein</fullName>
    </recommendedName>
</protein>
<dbReference type="EMBL" id="CAJPDR010000243">
    <property type="protein sequence ID" value="CAF9927985.1"/>
    <property type="molecule type" value="Genomic_DNA"/>
</dbReference>
<dbReference type="Proteomes" id="UP000664203">
    <property type="component" value="Unassembled WGS sequence"/>
</dbReference>
<evidence type="ECO:0000256" key="1">
    <source>
        <dbReference type="SAM" id="SignalP"/>
    </source>
</evidence>
<evidence type="ECO:0000313" key="4">
    <source>
        <dbReference type="Proteomes" id="UP000664203"/>
    </source>
</evidence>
<evidence type="ECO:0000313" key="3">
    <source>
        <dbReference type="EMBL" id="CAF9927985.1"/>
    </source>
</evidence>
<accession>A0A8H3INZ9</accession>
<name>A0A8H3INZ9_9LECA</name>
<sequence length="328" mass="37114">MHPVSKLALQILFYPLKTLLGHLSQVPYYVPDESHLLSYSMLTRYRDSPAKPLPAKRPRSLTLLLPPKESHSSSAAVQKTDEQTQSLLFAKLPMEIRTMIYGMALSGEGQLLHIVRVSPHSISHLRCSKADGGQCRYYECFDFYEEDGEKLSARKRTHGNLLPLTLSCRKVYTEAISTLYSHNTFEFRDLYSLICFPSTILPTRMNQIRSLKLDCIVGAGHRNFGRTDVTPQNDVPWKMVWKIIAGMTELRDLRVDLAMLRDSPSLSAEQEIQLLAPLMAVRQAKGFVVNLRWSAQLSYDDGAGELRDRAFELVHTGPGSHRHDSLDG</sequence>
<dbReference type="AlphaFoldDB" id="A0A8H3INZ9"/>
<keyword evidence="1" id="KW-0732">Signal</keyword>
<comment type="caution">
    <text evidence="3">The sequence shown here is derived from an EMBL/GenBank/DDBJ whole genome shotgun (WGS) entry which is preliminary data.</text>
</comment>
<organism evidence="3 4">
    <name type="scientific">Alectoria fallacina</name>
    <dbReference type="NCBI Taxonomy" id="1903189"/>
    <lineage>
        <taxon>Eukaryota</taxon>
        <taxon>Fungi</taxon>
        <taxon>Dikarya</taxon>
        <taxon>Ascomycota</taxon>
        <taxon>Pezizomycotina</taxon>
        <taxon>Lecanoromycetes</taxon>
        <taxon>OSLEUM clade</taxon>
        <taxon>Lecanoromycetidae</taxon>
        <taxon>Lecanorales</taxon>
        <taxon>Lecanorineae</taxon>
        <taxon>Parmeliaceae</taxon>
        <taxon>Alectoria</taxon>
    </lineage>
</organism>